<dbReference type="GeneID" id="94842740"/>
<dbReference type="Proteomes" id="UP000179807">
    <property type="component" value="Unassembled WGS sequence"/>
</dbReference>
<proteinExistence type="inferred from homology"/>
<comment type="caution">
    <text evidence="7">The sequence shown here is derived from an EMBL/GenBank/DDBJ whole genome shotgun (WGS) entry which is preliminary data.</text>
</comment>
<evidence type="ECO:0000256" key="1">
    <source>
        <dbReference type="ARBA" id="ARBA00004123"/>
    </source>
</evidence>
<evidence type="ECO:0000256" key="5">
    <source>
        <dbReference type="ARBA" id="ARBA00022833"/>
    </source>
</evidence>
<evidence type="ECO:0000256" key="2">
    <source>
        <dbReference type="ARBA" id="ARBA00005287"/>
    </source>
</evidence>
<dbReference type="Pfam" id="PF01125">
    <property type="entry name" value="BUD31"/>
    <property type="match status" value="1"/>
</dbReference>
<keyword evidence="5" id="KW-0862">Zinc</keyword>
<keyword evidence="4" id="KW-0863">Zinc-finger</keyword>
<dbReference type="AlphaFoldDB" id="A0A1J4JS02"/>
<evidence type="ECO:0000256" key="3">
    <source>
        <dbReference type="ARBA" id="ARBA00022723"/>
    </source>
</evidence>
<protein>
    <submittedName>
        <fullName evidence="7">Pre-mRNA-splicing factor cwf14</fullName>
    </submittedName>
</protein>
<dbReference type="PRINTS" id="PR00322">
    <property type="entry name" value="G10"/>
</dbReference>
<dbReference type="InterPro" id="IPR001748">
    <property type="entry name" value="BUD31"/>
</dbReference>
<accession>A0A1J4JS02</accession>
<evidence type="ECO:0000313" key="7">
    <source>
        <dbReference type="EMBL" id="OHT01530.1"/>
    </source>
</evidence>
<dbReference type="GO" id="GO:0005681">
    <property type="term" value="C:spliceosomal complex"/>
    <property type="evidence" value="ECO:0007669"/>
    <property type="project" value="TreeGrafter"/>
</dbReference>
<dbReference type="GO" id="GO:0008270">
    <property type="term" value="F:zinc ion binding"/>
    <property type="evidence" value="ECO:0007669"/>
    <property type="project" value="UniProtKB-KW"/>
</dbReference>
<keyword evidence="8" id="KW-1185">Reference proteome</keyword>
<gene>
    <name evidence="7" type="primary">cwf14</name>
    <name evidence="7" type="ORF">TRFO_31630</name>
</gene>
<keyword evidence="3" id="KW-0479">Metal-binding</keyword>
<reference evidence="7" key="1">
    <citation type="submission" date="2016-10" db="EMBL/GenBank/DDBJ databases">
        <authorList>
            <person name="Benchimol M."/>
            <person name="Almeida L.G."/>
            <person name="Vasconcelos A.T."/>
            <person name="Perreira-Neves A."/>
            <person name="Rosa I.A."/>
            <person name="Tasca T."/>
            <person name="Bogo M.R."/>
            <person name="de Souza W."/>
        </authorList>
    </citation>
    <scope>NUCLEOTIDE SEQUENCE [LARGE SCALE GENOMIC DNA]</scope>
    <source>
        <strain evidence="7">K</strain>
    </source>
</reference>
<organism evidence="7 8">
    <name type="scientific">Tritrichomonas foetus</name>
    <dbReference type="NCBI Taxonomy" id="1144522"/>
    <lineage>
        <taxon>Eukaryota</taxon>
        <taxon>Metamonada</taxon>
        <taxon>Parabasalia</taxon>
        <taxon>Tritrichomonadida</taxon>
        <taxon>Tritrichomonadidae</taxon>
        <taxon>Tritrichomonas</taxon>
    </lineage>
</organism>
<dbReference type="InterPro" id="IPR017907">
    <property type="entry name" value="Znf_RING_CS"/>
</dbReference>
<keyword evidence="6" id="KW-0539">Nucleus</keyword>
<dbReference type="EMBL" id="MLAK01000907">
    <property type="protein sequence ID" value="OHT01530.1"/>
    <property type="molecule type" value="Genomic_DNA"/>
</dbReference>
<dbReference type="OrthoDB" id="277109at2759"/>
<dbReference type="RefSeq" id="XP_068354666.1">
    <property type="nucleotide sequence ID" value="XM_068508036.1"/>
</dbReference>
<sequence>MGDEYEKSYRQVIINPRTRIRQFQDSQPPPSGWEDVMAVFLKLDNEYIVEDSRIPDDFIPREQYVRIQKANYRRTRALYYRRFIKKSISKELYNWIIEQNLVDKRLLQKWNEPGFENLCCLDCVGCVCHLPLEKDAKVDKKCAHCFCHGCASTYTDGTPVPRTQMPYPDDDK</sequence>
<comment type="subcellular location">
    <subcellularLocation>
        <location evidence="1">Nucleus</location>
    </subcellularLocation>
</comment>
<dbReference type="VEuPathDB" id="TrichDB:TRFO_31630"/>
<evidence type="ECO:0000256" key="4">
    <source>
        <dbReference type="ARBA" id="ARBA00022771"/>
    </source>
</evidence>
<name>A0A1J4JS02_9EUKA</name>
<evidence type="ECO:0000256" key="6">
    <source>
        <dbReference type="ARBA" id="ARBA00023242"/>
    </source>
</evidence>
<dbReference type="PROSITE" id="PS00518">
    <property type="entry name" value="ZF_RING_1"/>
    <property type="match status" value="1"/>
</dbReference>
<dbReference type="PANTHER" id="PTHR19411">
    <property type="entry name" value="PROTEIN BUD31-RELATED"/>
    <property type="match status" value="1"/>
</dbReference>
<comment type="similarity">
    <text evidence="2">Belongs to the BUD31 (G10) family.</text>
</comment>
<dbReference type="PANTHER" id="PTHR19411:SF0">
    <property type="entry name" value="PROTEIN BUD31 HOMOLOG"/>
    <property type="match status" value="1"/>
</dbReference>
<dbReference type="GO" id="GO:0000398">
    <property type="term" value="P:mRNA splicing, via spliceosome"/>
    <property type="evidence" value="ECO:0007669"/>
    <property type="project" value="TreeGrafter"/>
</dbReference>
<evidence type="ECO:0000313" key="8">
    <source>
        <dbReference type="Proteomes" id="UP000179807"/>
    </source>
</evidence>